<sequence length="1331" mass="146918">MEEKPWRLRDAAQQLKDDRLDLWEETVLREPLVSTRFDHEAAERKRQALKDILPSIFDIAATTLIDAIEKQSYLKGEKDKDDEEDEDFASKLPDKLLEYKELQTKRIDCLRRSHDNKEHAKRKSVKEDESQADEKITKTETASSAPKVPLESTVPASSEGPKFTRNTPASSAAALDFRFTSSRAILCAGGNMVWTALTPGSDIEILAVPQHPEIGKKPTSNINLGAVVIEAQTLGQRTIQVVQNAIRRSDLRRRNRLDYAASQSQSGFLKLPNFFDWRERHQAIISDDDDSDQEMEHSFPYQPNDAAITEWWRNNCRNRFLSVLEKGAGHAIYQDLDWKNRHGRIADILRDRMGPHLIITTEPEVNLYAREFLIVQEHLGLITANESRSLRALPYGGTKRNRRQWRRYFPHANGLPDAPFHVLITSYKIFLKDYLHFCQIPFDITVVDQGVGFMAAAQSDTNSAIRSLWDTGIFSTNDQHIGLAGTPIFKEWDFQLDSIPANIAKEAKVGLTTRHRIVTTSTFATQQRNNLEAVPVSGLVSFVLPHFAGCVREEWDRSRIASDTDSMDHFRRLVARSMIIHHNGDIEETNMDKIAVESLSGSLGSDDLGSSSPVPRVVTDEEFVSSGKVSSSRRWTLNWLGNNLEKAWLRYELGSARLEPILDVMKLSRAHGHLCEEVTTASSTTSSGANGQVAGTLAYRMAVCCGRHFGSEQGLRQHVSALHAPPGTWLCRTCSTDCVTSMARTHHERSCGVSALVLANDSDNLGMSGAPPTVGQGGGPKSGVGKKKGGRPGPSQSGPSIAEEKDPDGSIRVPGYRGVWINPTGKHFIKIDGERVKESEIKESILFFDAVDDAARKYDEIIKLNKKSNQHVECNFSEDGSRIVYEDILSTTSGLGGSAANVVPALSVINIKDLPPDVKPLLRDPRQTSRTGGNSKRHVYAYRGVCRQARKGHDRWQSQISFMGQNHYLGTFDSEWDAAAIYAWAHLILYGEEATRQAQKEGEEAAAAYEREKQDIAEGKISAPELMTEKKKRTPMKKKDDDADVTKPELPLSTEKSPKRKRSSTGNLGSEKNIKVISERKGKSFSTTVSARLKESITGIITKGVARATILSRNGHFENLDDLELMAIAAKRLKGARDVLYNGSLMSPAPPVLRPCLPDQSINRAGIAMLVGLSPASCGWDLQSFVDTNGIRSKENSMTAIQLLVVDYDEDGSNEKFISVIQGTVSIIGCANQTTQHAYQRLGLGVLPIGGTIGRIDCHIGGAPGTCSESSACIRFAPTPESDFQMSCLAAVDVVTVNGRRLSHDGGSVPLCNGDICSVGARVFSFVVATH</sequence>
<dbReference type="SUPFAM" id="SSF54171">
    <property type="entry name" value="DNA-binding domain"/>
    <property type="match status" value="1"/>
</dbReference>
<feature type="compositionally biased region" description="Basic and acidic residues" evidence="6">
    <location>
        <begin position="1037"/>
        <end position="1047"/>
    </location>
</feature>
<evidence type="ECO:0000256" key="1">
    <source>
        <dbReference type="ARBA" id="ARBA00004123"/>
    </source>
</evidence>
<evidence type="ECO:0000256" key="6">
    <source>
        <dbReference type="SAM" id="MobiDB-lite"/>
    </source>
</evidence>
<feature type="region of interest" description="Disordered" evidence="6">
    <location>
        <begin position="113"/>
        <end position="167"/>
    </location>
</feature>
<feature type="region of interest" description="Disordered" evidence="6">
    <location>
        <begin position="764"/>
        <end position="812"/>
    </location>
</feature>
<dbReference type="SMART" id="SM00380">
    <property type="entry name" value="AP2"/>
    <property type="match status" value="1"/>
</dbReference>
<evidence type="ECO:0000256" key="4">
    <source>
        <dbReference type="ARBA" id="ARBA00023163"/>
    </source>
</evidence>
<evidence type="ECO:0000313" key="8">
    <source>
        <dbReference type="EMBL" id="GAX24199.1"/>
    </source>
</evidence>
<feature type="domain" description="AP2/ERF" evidence="7">
    <location>
        <begin position="941"/>
        <end position="1001"/>
    </location>
</feature>
<protein>
    <recommendedName>
        <fullName evidence="7">AP2/ERF domain-containing protein</fullName>
    </recommendedName>
</protein>
<evidence type="ECO:0000256" key="3">
    <source>
        <dbReference type="ARBA" id="ARBA00023125"/>
    </source>
</evidence>
<reference evidence="8 9" key="1">
    <citation type="journal article" date="2015" name="Plant Cell">
        <title>Oil accumulation by the oleaginous diatom Fistulifera solaris as revealed by the genome and transcriptome.</title>
        <authorList>
            <person name="Tanaka T."/>
            <person name="Maeda Y."/>
            <person name="Veluchamy A."/>
            <person name="Tanaka M."/>
            <person name="Abida H."/>
            <person name="Marechal E."/>
            <person name="Bowler C."/>
            <person name="Muto M."/>
            <person name="Sunaga Y."/>
            <person name="Tanaka M."/>
            <person name="Yoshino T."/>
            <person name="Taniguchi T."/>
            <person name="Fukuda Y."/>
            <person name="Nemoto M."/>
            <person name="Matsumoto M."/>
            <person name="Wong P.S."/>
            <person name="Aburatani S."/>
            <person name="Fujibuchi W."/>
        </authorList>
    </citation>
    <scope>NUCLEOTIDE SEQUENCE [LARGE SCALE GENOMIC DNA]</scope>
    <source>
        <strain evidence="8 9">JPCC DA0580</strain>
    </source>
</reference>
<comment type="caution">
    <text evidence="8">The sequence shown here is derived from an EMBL/GenBank/DDBJ whole genome shotgun (WGS) entry which is preliminary data.</text>
</comment>
<dbReference type="InterPro" id="IPR036955">
    <property type="entry name" value="AP2/ERF_dom_sf"/>
</dbReference>
<dbReference type="InterPro" id="IPR016177">
    <property type="entry name" value="DNA-bd_dom_sf"/>
</dbReference>
<feature type="region of interest" description="Disordered" evidence="6">
    <location>
        <begin position="1012"/>
        <end position="1073"/>
    </location>
</feature>
<proteinExistence type="predicted"/>
<dbReference type="InterPro" id="IPR038718">
    <property type="entry name" value="SNF2-like_sf"/>
</dbReference>
<keyword evidence="2" id="KW-0805">Transcription regulation</keyword>
<dbReference type="PROSITE" id="PS51032">
    <property type="entry name" value="AP2_ERF"/>
    <property type="match status" value="1"/>
</dbReference>
<feature type="compositionally biased region" description="Basic and acidic residues" evidence="6">
    <location>
        <begin position="125"/>
        <end position="138"/>
    </location>
</feature>
<evidence type="ECO:0000256" key="5">
    <source>
        <dbReference type="ARBA" id="ARBA00023242"/>
    </source>
</evidence>
<dbReference type="GO" id="GO:0005634">
    <property type="term" value="C:nucleus"/>
    <property type="evidence" value="ECO:0007669"/>
    <property type="project" value="UniProtKB-SubCell"/>
</dbReference>
<organism evidence="8 9">
    <name type="scientific">Fistulifera solaris</name>
    <name type="common">Oleaginous diatom</name>
    <dbReference type="NCBI Taxonomy" id="1519565"/>
    <lineage>
        <taxon>Eukaryota</taxon>
        <taxon>Sar</taxon>
        <taxon>Stramenopiles</taxon>
        <taxon>Ochrophyta</taxon>
        <taxon>Bacillariophyta</taxon>
        <taxon>Bacillariophyceae</taxon>
        <taxon>Bacillariophycidae</taxon>
        <taxon>Naviculales</taxon>
        <taxon>Naviculaceae</taxon>
        <taxon>Fistulifera</taxon>
    </lineage>
</organism>
<dbReference type="OrthoDB" id="46842at2759"/>
<gene>
    <name evidence="8" type="ORF">FisN_4Lh289</name>
</gene>
<dbReference type="Gene3D" id="3.40.50.10810">
    <property type="entry name" value="Tandem AAA-ATPase domain"/>
    <property type="match status" value="1"/>
</dbReference>
<keyword evidence="9" id="KW-1185">Reference proteome</keyword>
<evidence type="ECO:0000259" key="7">
    <source>
        <dbReference type="PROSITE" id="PS51032"/>
    </source>
</evidence>
<keyword evidence="3" id="KW-0238">DNA-binding</keyword>
<dbReference type="Proteomes" id="UP000198406">
    <property type="component" value="Unassembled WGS sequence"/>
</dbReference>
<evidence type="ECO:0000313" key="9">
    <source>
        <dbReference type="Proteomes" id="UP000198406"/>
    </source>
</evidence>
<comment type="subcellular location">
    <subcellularLocation>
        <location evidence="1">Nucleus</location>
    </subcellularLocation>
</comment>
<keyword evidence="4" id="KW-0804">Transcription</keyword>
<dbReference type="GO" id="GO:0003700">
    <property type="term" value="F:DNA-binding transcription factor activity"/>
    <property type="evidence" value="ECO:0007669"/>
    <property type="project" value="InterPro"/>
</dbReference>
<keyword evidence="5" id="KW-0539">Nucleus</keyword>
<dbReference type="GO" id="GO:0003677">
    <property type="term" value="F:DNA binding"/>
    <property type="evidence" value="ECO:0007669"/>
    <property type="project" value="UniProtKB-KW"/>
</dbReference>
<dbReference type="EMBL" id="BDSP01000207">
    <property type="protein sequence ID" value="GAX24199.1"/>
    <property type="molecule type" value="Genomic_DNA"/>
</dbReference>
<dbReference type="Gene3D" id="3.30.730.10">
    <property type="entry name" value="AP2/ERF domain"/>
    <property type="match status" value="1"/>
</dbReference>
<accession>A0A1Z5KD57</accession>
<dbReference type="InParanoid" id="A0A1Z5KD57"/>
<name>A0A1Z5KD57_FISSO</name>
<evidence type="ECO:0000256" key="2">
    <source>
        <dbReference type="ARBA" id="ARBA00023015"/>
    </source>
</evidence>
<dbReference type="InterPro" id="IPR001471">
    <property type="entry name" value="AP2/ERF_dom"/>
</dbReference>